<keyword evidence="1" id="KW-0575">Peroxidase</keyword>
<accession>A0ACB5REB0</accession>
<proteinExistence type="predicted"/>
<dbReference type="EMBL" id="BROD01000001">
    <property type="protein sequence ID" value="GKX67608.1"/>
    <property type="molecule type" value="Genomic_DNA"/>
</dbReference>
<sequence length="187" mass="21591">MNIFDYKFIDINGKEVSLEEYNNKVLLIVNIASKCGFTPQLEDLEKLYKKYNDYGFEILGFPCDQFANQAPGSNADLNNFCKLNYGVTFKLSEKVDVRGGDAHPIFNYLISKCPFEGFDKENISSRMIYSVLEENYPEYLVGDSIKWNFTKFLIDRNGNAIKRFEPSVEPMDMVEDIEKTLSHNVLK</sequence>
<evidence type="ECO:0000313" key="1">
    <source>
        <dbReference type="EMBL" id="GKX67608.1"/>
    </source>
</evidence>
<dbReference type="Proteomes" id="UP001058074">
    <property type="component" value="Unassembled WGS sequence"/>
</dbReference>
<gene>
    <name evidence="1" type="primary">bsaA</name>
    <name evidence="1" type="ORF">rsdtw13_28660</name>
</gene>
<comment type="caution">
    <text evidence="1">The sequence shown here is derived from an EMBL/GenBank/DDBJ whole genome shotgun (WGS) entry which is preliminary data.</text>
</comment>
<evidence type="ECO:0000313" key="2">
    <source>
        <dbReference type="Proteomes" id="UP001058074"/>
    </source>
</evidence>
<organism evidence="1 2">
    <name type="scientific">Inconstantimicrobium mannanitabidum</name>
    <dbReference type="NCBI Taxonomy" id="1604901"/>
    <lineage>
        <taxon>Bacteria</taxon>
        <taxon>Bacillati</taxon>
        <taxon>Bacillota</taxon>
        <taxon>Clostridia</taxon>
        <taxon>Eubacteriales</taxon>
        <taxon>Clostridiaceae</taxon>
        <taxon>Inconstantimicrobium</taxon>
    </lineage>
</organism>
<keyword evidence="2" id="KW-1185">Reference proteome</keyword>
<protein>
    <submittedName>
        <fullName evidence="1">Glutathione peroxidase</fullName>
    </submittedName>
</protein>
<keyword evidence="1" id="KW-0560">Oxidoreductase</keyword>
<name>A0ACB5REB0_9CLOT</name>
<reference evidence="1" key="1">
    <citation type="journal article" date="2025" name="Int. J. Syst. Evol. Microbiol.">
        <title>Inconstantimicrobium mannanitabidum sp. nov., a novel member of the family Clostridiaceae isolated from anoxic soil under the treatment of reductive soil disinfestation.</title>
        <authorList>
            <person name="Ueki A."/>
            <person name="Tonouchi A."/>
            <person name="Honma S."/>
            <person name="Kaku N."/>
            <person name="Ueki K."/>
        </authorList>
    </citation>
    <scope>NUCLEOTIDE SEQUENCE</scope>
    <source>
        <strain evidence="1">TW13</strain>
    </source>
</reference>